<sequence length="265" mass="28630">MPLEHLAAVLHRAARDDAEFVFGDTITALHEDAAGVDVSFRRGTSRRFDYVIGADGLHSTVRRLAFGPEERFVHHAGLYIATLVLGGAPAEPHDVMLYNQPRRLVALHPARGEAGAAFIFRGPARPSSEYRDLERQKQIVTTVYRDAGWRVPQLLDAVRNAPDLYFDAVSAVRLPRWSTRRIALVGDAASCVSLLGDGSSLAMAGAHTLAGALAGGGGFAAYEAEHRTLTNPKQRRIALAAGLLVPKTALGLALRNTTGRLLVRR</sequence>
<comment type="caution">
    <text evidence="2">The sequence shown here is derived from an EMBL/GenBank/DDBJ whole genome shotgun (WGS) entry which is preliminary data.</text>
</comment>
<reference evidence="3" key="1">
    <citation type="journal article" date="2019" name="Int. J. Syst. Evol. Microbiol.">
        <title>The Global Catalogue of Microorganisms (GCM) 10K type strain sequencing project: providing services to taxonomists for standard genome sequencing and annotation.</title>
        <authorList>
            <consortium name="The Broad Institute Genomics Platform"/>
            <consortium name="The Broad Institute Genome Sequencing Center for Infectious Disease"/>
            <person name="Wu L."/>
            <person name="Ma J."/>
        </authorList>
    </citation>
    <scope>NUCLEOTIDE SEQUENCE [LARGE SCALE GENOMIC DNA]</scope>
    <source>
        <strain evidence="3">JCM 10425</strain>
    </source>
</reference>
<dbReference type="Gene3D" id="3.50.50.60">
    <property type="entry name" value="FAD/NAD(P)-binding domain"/>
    <property type="match status" value="1"/>
</dbReference>
<dbReference type="PANTHER" id="PTHR46865">
    <property type="entry name" value="OXIDOREDUCTASE-RELATED"/>
    <property type="match status" value="1"/>
</dbReference>
<dbReference type="InterPro" id="IPR051704">
    <property type="entry name" value="FAD_aromatic-hydroxylase"/>
</dbReference>
<dbReference type="InterPro" id="IPR036188">
    <property type="entry name" value="FAD/NAD-bd_sf"/>
</dbReference>
<dbReference type="Pfam" id="PF01494">
    <property type="entry name" value="FAD_binding_3"/>
    <property type="match status" value="1"/>
</dbReference>
<dbReference type="EMBL" id="BAAAGX010000005">
    <property type="protein sequence ID" value="GAA0226156.1"/>
    <property type="molecule type" value="Genomic_DNA"/>
</dbReference>
<protein>
    <recommendedName>
        <fullName evidence="1">FAD-binding domain-containing protein</fullName>
    </recommendedName>
</protein>
<dbReference type="SUPFAM" id="SSF51905">
    <property type="entry name" value="FAD/NAD(P)-binding domain"/>
    <property type="match status" value="1"/>
</dbReference>
<gene>
    <name evidence="2" type="ORF">GCM10009539_09270</name>
</gene>
<feature type="domain" description="FAD-binding" evidence="1">
    <location>
        <begin position="10"/>
        <end position="214"/>
    </location>
</feature>
<evidence type="ECO:0000259" key="1">
    <source>
        <dbReference type="Pfam" id="PF01494"/>
    </source>
</evidence>
<dbReference type="Proteomes" id="UP001500967">
    <property type="component" value="Unassembled WGS sequence"/>
</dbReference>
<accession>A0ABP3D8V6</accession>
<dbReference type="Gene3D" id="3.30.9.10">
    <property type="entry name" value="D-Amino Acid Oxidase, subunit A, domain 2"/>
    <property type="match status" value="1"/>
</dbReference>
<dbReference type="PANTHER" id="PTHR46865:SF2">
    <property type="entry name" value="MONOOXYGENASE"/>
    <property type="match status" value="1"/>
</dbReference>
<evidence type="ECO:0000313" key="2">
    <source>
        <dbReference type="EMBL" id="GAA0226156.1"/>
    </source>
</evidence>
<dbReference type="InterPro" id="IPR002938">
    <property type="entry name" value="FAD-bd"/>
</dbReference>
<proteinExistence type="predicted"/>
<evidence type="ECO:0000313" key="3">
    <source>
        <dbReference type="Proteomes" id="UP001500967"/>
    </source>
</evidence>
<name>A0ABP3D8V6_9ACTN</name>
<keyword evidence="3" id="KW-1185">Reference proteome</keyword>
<organism evidence="2 3">
    <name type="scientific">Cryptosporangium japonicum</name>
    <dbReference type="NCBI Taxonomy" id="80872"/>
    <lineage>
        <taxon>Bacteria</taxon>
        <taxon>Bacillati</taxon>
        <taxon>Actinomycetota</taxon>
        <taxon>Actinomycetes</taxon>
        <taxon>Cryptosporangiales</taxon>
        <taxon>Cryptosporangiaceae</taxon>
        <taxon>Cryptosporangium</taxon>
    </lineage>
</organism>